<sequence length="564" mass="64290">MRKVSAVYFLWLLLFPLFAYYSFEQSAGIIQEHWFSIVLFCLLIALISLFPIQMRQSALVPFQGVSLAVFLHYGFFVEFFITQLAVITIMLRTVKHRDDLYRLPLNSLMFGLTSAGAAIIFHLSGGKSGNISASFFSMDVLPIFLYVITFYGLNHFLLYLLRRYYVGYEEIRFFDESLKWDLLSASFVLPFGIILAILYEMIGGVAFLLLGFPLLSAAVVSKTFYKSQTLNDLLKQVSVFGQEMNTLTDEDLIIQRFSETCREIFGCDEIFMYDPDEYSLDGLRTVYIRQFTDRQTIEHSGTDEVSEKVCQRGKPLNYGTKSERKHLDRDLISPEINSVLSVPAVRNNQVTGIITLLSEKKNNYTTYDVMLLEILANHLTVAVQNARHLKDAREESHRCRLTNLYNFRYFEQLLLDEFDHVEKTYAIILLDLDHFKVVNDSHGHHAGNIVLKQVAEVIREQVGDIGVAARYGGEEFVILLPEYSTEEAAKIAEKLRISLEMQLFNVTTDLADRERAAVRLTASIGVADNTKSDDHPISVLRNADRAMYVGAKNKGRNKVSTFGA</sequence>
<evidence type="ECO:0000313" key="4">
    <source>
        <dbReference type="Proteomes" id="UP000199318"/>
    </source>
</evidence>
<dbReference type="PANTHER" id="PTHR45138">
    <property type="entry name" value="REGULATORY COMPONENTS OF SENSORY TRANSDUCTION SYSTEM"/>
    <property type="match status" value="1"/>
</dbReference>
<keyword evidence="4" id="KW-1185">Reference proteome</keyword>
<dbReference type="CDD" id="cd01949">
    <property type="entry name" value="GGDEF"/>
    <property type="match status" value="1"/>
</dbReference>
<gene>
    <name evidence="3" type="ORF">SAMN05444126_10424</name>
</gene>
<feature type="transmembrane region" description="Helical" evidence="1">
    <location>
        <begin position="35"/>
        <end position="53"/>
    </location>
</feature>
<feature type="transmembrane region" description="Helical" evidence="1">
    <location>
        <begin position="6"/>
        <end position="23"/>
    </location>
</feature>
<keyword evidence="1" id="KW-1133">Transmembrane helix</keyword>
<evidence type="ECO:0000313" key="3">
    <source>
        <dbReference type="EMBL" id="SER67545.1"/>
    </source>
</evidence>
<dbReference type="Gene3D" id="3.30.70.270">
    <property type="match status" value="1"/>
</dbReference>
<dbReference type="InterPro" id="IPR000160">
    <property type="entry name" value="GGDEF_dom"/>
</dbReference>
<dbReference type="InterPro" id="IPR029787">
    <property type="entry name" value="Nucleotide_cyclase"/>
</dbReference>
<feature type="transmembrane region" description="Helical" evidence="1">
    <location>
        <begin position="182"/>
        <end position="199"/>
    </location>
</feature>
<proteinExistence type="predicted"/>
<accession>A0A1H9R4T3</accession>
<dbReference type="FunFam" id="3.30.70.270:FF:000001">
    <property type="entry name" value="Diguanylate cyclase domain protein"/>
    <property type="match status" value="1"/>
</dbReference>
<dbReference type="Gene3D" id="3.30.450.40">
    <property type="match status" value="1"/>
</dbReference>
<dbReference type="Pfam" id="PF00990">
    <property type="entry name" value="GGDEF"/>
    <property type="match status" value="1"/>
</dbReference>
<feature type="transmembrane region" description="Helical" evidence="1">
    <location>
        <begin position="103"/>
        <end position="123"/>
    </location>
</feature>
<keyword evidence="1" id="KW-0812">Transmembrane</keyword>
<dbReference type="GO" id="GO:0043709">
    <property type="term" value="P:cell adhesion involved in single-species biofilm formation"/>
    <property type="evidence" value="ECO:0007669"/>
    <property type="project" value="TreeGrafter"/>
</dbReference>
<organism evidence="3 4">
    <name type="scientific">Salisediminibacterium halotolerans</name>
    <dbReference type="NCBI Taxonomy" id="517425"/>
    <lineage>
        <taxon>Bacteria</taxon>
        <taxon>Bacillati</taxon>
        <taxon>Bacillota</taxon>
        <taxon>Bacilli</taxon>
        <taxon>Bacillales</taxon>
        <taxon>Bacillaceae</taxon>
        <taxon>Salisediminibacterium</taxon>
    </lineage>
</organism>
<dbReference type="SMART" id="SM00065">
    <property type="entry name" value="GAF"/>
    <property type="match status" value="1"/>
</dbReference>
<dbReference type="SMART" id="SM00267">
    <property type="entry name" value="GGDEF"/>
    <property type="match status" value="1"/>
</dbReference>
<dbReference type="PROSITE" id="PS50887">
    <property type="entry name" value="GGDEF"/>
    <property type="match status" value="1"/>
</dbReference>
<keyword evidence="1" id="KW-0472">Membrane</keyword>
<dbReference type="InterPro" id="IPR043128">
    <property type="entry name" value="Rev_trsase/Diguanyl_cyclase"/>
</dbReference>
<dbReference type="PANTHER" id="PTHR45138:SF9">
    <property type="entry name" value="DIGUANYLATE CYCLASE DGCM-RELATED"/>
    <property type="match status" value="1"/>
</dbReference>
<evidence type="ECO:0000259" key="2">
    <source>
        <dbReference type="PROSITE" id="PS50887"/>
    </source>
</evidence>
<feature type="domain" description="GGDEF" evidence="2">
    <location>
        <begin position="423"/>
        <end position="564"/>
    </location>
</feature>
<feature type="transmembrane region" description="Helical" evidence="1">
    <location>
        <begin position="65"/>
        <end position="91"/>
    </location>
</feature>
<dbReference type="InterPro" id="IPR050469">
    <property type="entry name" value="Diguanylate_Cyclase"/>
</dbReference>
<dbReference type="Proteomes" id="UP000199318">
    <property type="component" value="Unassembled WGS sequence"/>
</dbReference>
<dbReference type="InterPro" id="IPR003018">
    <property type="entry name" value="GAF"/>
</dbReference>
<feature type="transmembrane region" description="Helical" evidence="1">
    <location>
        <begin position="143"/>
        <end position="161"/>
    </location>
</feature>
<dbReference type="GO" id="GO:1902201">
    <property type="term" value="P:negative regulation of bacterial-type flagellum-dependent cell motility"/>
    <property type="evidence" value="ECO:0007669"/>
    <property type="project" value="TreeGrafter"/>
</dbReference>
<dbReference type="SUPFAM" id="SSF55073">
    <property type="entry name" value="Nucleotide cyclase"/>
    <property type="match status" value="1"/>
</dbReference>
<comment type="caution">
    <text evidence="3">The sequence shown here is derived from an EMBL/GenBank/DDBJ whole genome shotgun (WGS) entry which is preliminary data.</text>
</comment>
<reference evidence="4" key="1">
    <citation type="submission" date="2016-10" db="EMBL/GenBank/DDBJ databases">
        <authorList>
            <person name="de Groot N.N."/>
        </authorList>
    </citation>
    <scope>NUCLEOTIDE SEQUENCE [LARGE SCALE GENOMIC DNA]</scope>
    <source>
        <strain evidence="4">10nlg</strain>
    </source>
</reference>
<dbReference type="STRING" id="1464123.SAMN05444126_10424"/>
<name>A0A1H9R4T3_9BACI</name>
<dbReference type="AlphaFoldDB" id="A0A1H9R4T3"/>
<protein>
    <submittedName>
        <fullName evidence="3">Diguanylate cyclase (GGDEF) domain-containing protein</fullName>
    </submittedName>
</protein>
<dbReference type="InterPro" id="IPR029016">
    <property type="entry name" value="GAF-like_dom_sf"/>
</dbReference>
<dbReference type="GO" id="GO:0005886">
    <property type="term" value="C:plasma membrane"/>
    <property type="evidence" value="ECO:0007669"/>
    <property type="project" value="TreeGrafter"/>
</dbReference>
<dbReference type="Pfam" id="PF13185">
    <property type="entry name" value="GAF_2"/>
    <property type="match status" value="1"/>
</dbReference>
<dbReference type="GO" id="GO:0052621">
    <property type="term" value="F:diguanylate cyclase activity"/>
    <property type="evidence" value="ECO:0007669"/>
    <property type="project" value="TreeGrafter"/>
</dbReference>
<dbReference type="SUPFAM" id="SSF55781">
    <property type="entry name" value="GAF domain-like"/>
    <property type="match status" value="1"/>
</dbReference>
<dbReference type="NCBIfam" id="TIGR00254">
    <property type="entry name" value="GGDEF"/>
    <property type="match status" value="1"/>
</dbReference>
<dbReference type="EMBL" id="FOGV01000004">
    <property type="protein sequence ID" value="SER67545.1"/>
    <property type="molecule type" value="Genomic_DNA"/>
</dbReference>
<evidence type="ECO:0000256" key="1">
    <source>
        <dbReference type="SAM" id="Phobius"/>
    </source>
</evidence>